<reference evidence="2 3" key="1">
    <citation type="submission" date="2015-11" db="EMBL/GenBank/DDBJ databases">
        <title>Draft genome sequence of Agrobacterium sp. R89-1.</title>
        <authorList>
            <person name="Zahradnik J."/>
            <person name="Kyslikova E."/>
            <person name="Palyzova A."/>
            <person name="Kyslik P."/>
        </authorList>
    </citation>
    <scope>NUCLEOTIDE SEQUENCE [LARGE SCALE GENOMIC DNA]</scope>
    <source>
        <strain evidence="2 3">R89-1</strain>
    </source>
</reference>
<gene>
    <name evidence="2" type="ORF">ATO67_20845</name>
</gene>
<keyword evidence="3" id="KW-1185">Reference proteome</keyword>
<evidence type="ECO:0000256" key="1">
    <source>
        <dbReference type="SAM" id="Phobius"/>
    </source>
</evidence>
<evidence type="ECO:0008006" key="4">
    <source>
        <dbReference type="Google" id="ProtNLM"/>
    </source>
</evidence>
<dbReference type="Proteomes" id="UP000070498">
    <property type="component" value="Unassembled WGS sequence"/>
</dbReference>
<dbReference type="STRING" id="2052828.ATO67_20845"/>
<name>A0A135P703_9HYPH</name>
<dbReference type="EMBL" id="LNUW01000008">
    <property type="protein sequence ID" value="KXG87200.1"/>
    <property type="molecule type" value="Genomic_DNA"/>
</dbReference>
<accession>A0A135P703</accession>
<sequence>MMRLVDLQLSFPTILSAPMILALFGKSVGNVVVAIVLVERATYARTARGATLTDFAGNM</sequence>
<keyword evidence="1" id="KW-1133">Transmembrane helix</keyword>
<keyword evidence="1" id="KW-0472">Membrane</keyword>
<protein>
    <recommendedName>
        <fullName evidence="4">ABC transmembrane type-1 domain-containing protein</fullName>
    </recommendedName>
</protein>
<keyword evidence="1" id="KW-0812">Transmembrane</keyword>
<feature type="transmembrane region" description="Helical" evidence="1">
    <location>
        <begin position="20"/>
        <end position="38"/>
    </location>
</feature>
<proteinExistence type="predicted"/>
<dbReference type="AlphaFoldDB" id="A0A135P703"/>
<comment type="caution">
    <text evidence="2">The sequence shown here is derived from an EMBL/GenBank/DDBJ whole genome shotgun (WGS) entry which is preliminary data.</text>
</comment>
<evidence type="ECO:0000313" key="2">
    <source>
        <dbReference type="EMBL" id="KXG87200.1"/>
    </source>
</evidence>
<evidence type="ECO:0000313" key="3">
    <source>
        <dbReference type="Proteomes" id="UP000070498"/>
    </source>
</evidence>
<organism evidence="2 3">
    <name type="scientific">Agrobacterium bohemicum</name>
    <dbReference type="NCBI Taxonomy" id="2052828"/>
    <lineage>
        <taxon>Bacteria</taxon>
        <taxon>Pseudomonadati</taxon>
        <taxon>Pseudomonadota</taxon>
        <taxon>Alphaproteobacteria</taxon>
        <taxon>Hyphomicrobiales</taxon>
        <taxon>Rhizobiaceae</taxon>
        <taxon>Rhizobium/Agrobacterium group</taxon>
        <taxon>Agrobacterium</taxon>
    </lineage>
</organism>